<accession>A0A0A1VXF2</accession>
<name>A0A0A1VXF2_MICAE</name>
<organism evidence="1 2">
    <name type="scientific">Microcystis aeruginosa NIES-44</name>
    <dbReference type="NCBI Taxonomy" id="449439"/>
    <lineage>
        <taxon>Bacteria</taxon>
        <taxon>Bacillati</taxon>
        <taxon>Cyanobacteriota</taxon>
        <taxon>Cyanophyceae</taxon>
        <taxon>Oscillatoriophycideae</taxon>
        <taxon>Chroococcales</taxon>
        <taxon>Microcystaceae</taxon>
        <taxon>Microcystis</taxon>
    </lineage>
</organism>
<evidence type="ECO:0000313" key="1">
    <source>
        <dbReference type="EMBL" id="GAL93926.1"/>
    </source>
</evidence>
<dbReference type="EMBL" id="BBPA01000051">
    <property type="protein sequence ID" value="GAL93926.1"/>
    <property type="molecule type" value="Genomic_DNA"/>
</dbReference>
<protein>
    <submittedName>
        <fullName evidence="1">Uncharacterized protein</fullName>
    </submittedName>
</protein>
<comment type="caution">
    <text evidence="1">The sequence shown here is derived from an EMBL/GenBank/DDBJ whole genome shotgun (WGS) entry which is preliminary data.</text>
</comment>
<evidence type="ECO:0000313" key="2">
    <source>
        <dbReference type="Proteomes" id="UP000030321"/>
    </source>
</evidence>
<dbReference type="Proteomes" id="UP000030321">
    <property type="component" value="Unassembled WGS sequence"/>
</dbReference>
<sequence>MTTETQHHPPIILHVMGWVALRLAQTANDFYYLCSYNQES</sequence>
<reference evidence="2" key="1">
    <citation type="journal article" date="2015" name="Genome">
        <title>Whole Genome Sequence of the Non-Microcystin-Producing Microcystis aeruginosa Strain NIES-44.</title>
        <authorList>
            <person name="Okano K."/>
            <person name="Miyata N."/>
            <person name="Ozaki Y."/>
        </authorList>
    </citation>
    <scope>NUCLEOTIDE SEQUENCE [LARGE SCALE GENOMIC DNA]</scope>
    <source>
        <strain evidence="2">NIES-44</strain>
    </source>
</reference>
<proteinExistence type="predicted"/>
<gene>
    <name evidence="1" type="ORF">N44_02506</name>
</gene>
<dbReference type="AlphaFoldDB" id="A0A0A1VXF2"/>